<dbReference type="Proteomes" id="UP000283834">
    <property type="component" value="Unassembled WGS sequence"/>
</dbReference>
<dbReference type="SUPFAM" id="SSF52540">
    <property type="entry name" value="P-loop containing nucleoside triphosphate hydrolases"/>
    <property type="match status" value="1"/>
</dbReference>
<dbReference type="EMBL" id="QRWQ01000001">
    <property type="protein sequence ID" value="RGT41742.1"/>
    <property type="molecule type" value="Genomic_DNA"/>
</dbReference>
<dbReference type="PANTHER" id="PTHR34825">
    <property type="entry name" value="CONSERVED PROTEIN, WITH A WEAK D-GALACTARATE DEHYDRATASE/ALTRONATE HYDROLASE DOMAIN"/>
    <property type="match status" value="1"/>
</dbReference>
<feature type="site" description="Increases basicity of active site His" evidence="1">
    <location>
        <position position="527"/>
    </location>
</feature>
<evidence type="ECO:0000256" key="2">
    <source>
        <dbReference type="PIRSR" id="PIRSR620019-2"/>
    </source>
</evidence>
<dbReference type="InterPro" id="IPR002575">
    <property type="entry name" value="Aminoglycoside_PTrfase"/>
</dbReference>
<dbReference type="Pfam" id="PF17836">
    <property type="entry name" value="PglD_N"/>
    <property type="match status" value="1"/>
</dbReference>
<sequence>MGIYLNPGAAGFKMSLNSEIFVDKSELLDVTNRYVNTQQRFMCVSRPRRFGKSMAADMLAAYYDCGDDTEELFKGLSISQCKSYRKHLNQYDVLKINMQEFLSRSDDVEGMLTLMQRRILSDLKQKYPEYVREEDLVFAMQDVYSHTKRSFVILIDEWDCLFREYQQDQKAQKKYLDFLRAWLKDQDNVAFAYMTGILPIKKYGSHSALNMFTEYSMTEPGELAAYFGFTENEVKNLCMEYGMDFEEAKAWYDGYGLITHKQDRDICYSMYSPKSVVEAMLRHKFGTYWNQTETYEALKVYIQMNMDGLKDAIVGMLAGESIRINTGTFSNDMTTFATRDDILTLLVHLGYLTYDGILESVSIPNKEVSKEYVNAISTMDWKEEFERNIIKERGEGHMKSLLILGAGGFGQMVKETAIQLGYEEIVFLDDAAFGKDVVGKCCDYTAKYGEYKMAVAAFGNNHTRLFWTDKLLEAGYDVPSIVHPSAIVSPSAVLGPGCFIMQRAVVNTHTHVDRAALVNSGAVVDHDSLVCAGAHVGLGSVVKANCTIEQEKKVEAGEVIFSTRRKIEGVDSRALEDALYAFGFGPQCSYVKPFGEGHINETYAVYMPMEDGTEKPLYVLQRININVFKEPGKVMENIFGVTEFLRDVIRREGGDPDRETLAYIKTKSGETYFEDDEGQPWRCANFIANSVCYQMVERPEQFYQSARSFGHFLKQLGEYPAESLYETIPNFHDTVKRFEAFAQAVERDVKNRARLCRSEIEFALAREKDCGALMSRMEAGVLPLRVTHNDTKLNNILFDAESGKGLCIIDLDTIMPGLAANDFGDSIRFGASTAEEDERDLDKVHFDINLYELYVKGYLEMARDVLTPEELESLPWGARLMTFECGIRFLMDFLQGDTYFKTAYPEHNLVRARTQFRLVQEMEDQFDEMCRIVREC</sequence>
<dbReference type="AlphaFoldDB" id="A0A412NN87"/>
<dbReference type="Pfam" id="PF01636">
    <property type="entry name" value="APH"/>
    <property type="match status" value="1"/>
</dbReference>
<evidence type="ECO:0000259" key="4">
    <source>
        <dbReference type="Pfam" id="PF09820"/>
    </source>
</evidence>
<dbReference type="RefSeq" id="WP_118046354.1">
    <property type="nucleotide sequence ID" value="NZ_JADMPV010000005.1"/>
</dbReference>
<name>A0A412NN87_MEDGN</name>
<dbReference type="InterPro" id="IPR011009">
    <property type="entry name" value="Kinase-like_dom_sf"/>
</dbReference>
<dbReference type="InterPro" id="IPR020019">
    <property type="entry name" value="AcTrfase_PglD-like"/>
</dbReference>
<dbReference type="SUPFAM" id="SSF56112">
    <property type="entry name" value="Protein kinase-like (PK-like)"/>
    <property type="match status" value="1"/>
</dbReference>
<dbReference type="Gene3D" id="3.90.1200.10">
    <property type="match status" value="1"/>
</dbReference>
<dbReference type="SUPFAM" id="SSF51161">
    <property type="entry name" value="Trimeric LpxA-like enzymes"/>
    <property type="match status" value="1"/>
</dbReference>
<feature type="active site" description="Proton acceptor" evidence="1">
    <location>
        <position position="526"/>
    </location>
</feature>
<proteinExistence type="predicted"/>
<dbReference type="PANTHER" id="PTHR34825:SF1">
    <property type="entry name" value="AAA-ATPASE-LIKE DOMAIN-CONTAINING PROTEIN"/>
    <property type="match status" value="1"/>
</dbReference>
<organism evidence="6 7">
    <name type="scientific">Mediterraneibacter gnavus</name>
    <name type="common">Ruminococcus gnavus</name>
    <dbReference type="NCBI Taxonomy" id="33038"/>
    <lineage>
        <taxon>Bacteria</taxon>
        <taxon>Bacillati</taxon>
        <taxon>Bacillota</taxon>
        <taxon>Clostridia</taxon>
        <taxon>Lachnospirales</taxon>
        <taxon>Lachnospiraceae</taxon>
        <taxon>Mediterraneibacter</taxon>
    </lineage>
</organism>
<protein>
    <recommendedName>
        <fullName evidence="8">Sugar O-acyltransferase, sialic acid O-acetyltransferase NeuD family</fullName>
    </recommendedName>
</protein>
<evidence type="ECO:0000313" key="6">
    <source>
        <dbReference type="EMBL" id="RGT41742.1"/>
    </source>
</evidence>
<dbReference type="Gene3D" id="3.40.50.20">
    <property type="match status" value="1"/>
</dbReference>
<evidence type="ECO:0000259" key="3">
    <source>
        <dbReference type="Pfam" id="PF01636"/>
    </source>
</evidence>
<gene>
    <name evidence="6" type="ORF">DWX36_00450</name>
</gene>
<feature type="domain" description="PglD N-terminal" evidence="5">
    <location>
        <begin position="401"/>
        <end position="471"/>
    </location>
</feature>
<dbReference type="InterPro" id="IPR018631">
    <property type="entry name" value="AAA-ATPase-like_dom"/>
</dbReference>
<feature type="binding site" evidence="2">
    <location>
        <position position="535"/>
    </location>
    <ligand>
        <name>acetyl-CoA</name>
        <dbReference type="ChEBI" id="CHEBI:57288"/>
    </ligand>
</feature>
<feature type="domain" description="Aminoglycoside phosphotransferase" evidence="3">
    <location>
        <begin position="675"/>
        <end position="837"/>
    </location>
</feature>
<feature type="binding site" evidence="2">
    <location>
        <begin position="429"/>
        <end position="430"/>
    </location>
    <ligand>
        <name>substrate</name>
    </ligand>
</feature>
<dbReference type="CDD" id="cd03360">
    <property type="entry name" value="LbH_AT_putative"/>
    <property type="match status" value="1"/>
</dbReference>
<dbReference type="Pfam" id="PF09820">
    <property type="entry name" value="AAA-ATPase_like"/>
    <property type="match status" value="1"/>
</dbReference>
<comment type="caution">
    <text evidence="6">The sequence shown here is derived from an EMBL/GenBank/DDBJ whole genome shotgun (WGS) entry which is preliminary data.</text>
</comment>
<feature type="binding site" evidence="2">
    <location>
        <position position="459"/>
    </location>
    <ligand>
        <name>substrate</name>
    </ligand>
</feature>
<evidence type="ECO:0000256" key="1">
    <source>
        <dbReference type="PIRSR" id="PIRSR620019-1"/>
    </source>
</evidence>
<accession>A0A412NN87</accession>
<evidence type="ECO:0000313" key="7">
    <source>
        <dbReference type="Proteomes" id="UP000283834"/>
    </source>
</evidence>
<dbReference type="Gene3D" id="2.160.10.10">
    <property type="entry name" value="Hexapeptide repeat proteins"/>
    <property type="match status" value="1"/>
</dbReference>
<feature type="domain" description="AAA-ATPase-like" evidence="4">
    <location>
        <begin position="16"/>
        <end position="203"/>
    </location>
</feature>
<dbReference type="InterPro" id="IPR041561">
    <property type="entry name" value="PglD_N"/>
</dbReference>
<evidence type="ECO:0008006" key="8">
    <source>
        <dbReference type="Google" id="ProtNLM"/>
    </source>
</evidence>
<reference evidence="6 7" key="1">
    <citation type="submission" date="2018-08" db="EMBL/GenBank/DDBJ databases">
        <title>A genome reference for cultivated species of the human gut microbiota.</title>
        <authorList>
            <person name="Zou Y."/>
            <person name="Xue W."/>
            <person name="Luo G."/>
        </authorList>
    </citation>
    <scope>NUCLEOTIDE SEQUENCE [LARGE SCALE GENOMIC DNA]</scope>
    <source>
        <strain evidence="6 7">AF19-16AC</strain>
    </source>
</reference>
<dbReference type="InterPro" id="IPR027417">
    <property type="entry name" value="P-loop_NTPase"/>
</dbReference>
<dbReference type="InterPro" id="IPR011004">
    <property type="entry name" value="Trimer_LpxA-like_sf"/>
</dbReference>
<evidence type="ECO:0000259" key="5">
    <source>
        <dbReference type="Pfam" id="PF17836"/>
    </source>
</evidence>